<gene>
    <name evidence="5" type="primary">yciB</name>
    <name evidence="6" type="ORF">SAMN06297382_0454</name>
</gene>
<comment type="subcellular location">
    <subcellularLocation>
        <location evidence="5">Cell inner membrane</location>
        <topology evidence="5">Multi-pass membrane protein</topology>
    </subcellularLocation>
</comment>
<dbReference type="AlphaFoldDB" id="A0A239PKX5"/>
<keyword evidence="5" id="KW-0997">Cell inner membrane</keyword>
<dbReference type="PANTHER" id="PTHR36917">
    <property type="entry name" value="INTRACELLULAR SEPTATION PROTEIN A-RELATED"/>
    <property type="match status" value="1"/>
</dbReference>
<keyword evidence="4 5" id="KW-0472">Membrane</keyword>
<dbReference type="OrthoDB" id="9788219at2"/>
<name>A0A239PKX5_9PROT</name>
<organism evidence="6 7">
    <name type="scientific">Amphiplicatus metriothermophilus</name>
    <dbReference type="NCBI Taxonomy" id="1519374"/>
    <lineage>
        <taxon>Bacteria</taxon>
        <taxon>Pseudomonadati</taxon>
        <taxon>Pseudomonadota</taxon>
        <taxon>Alphaproteobacteria</taxon>
        <taxon>Parvularculales</taxon>
        <taxon>Parvularculaceae</taxon>
        <taxon>Amphiplicatus</taxon>
    </lineage>
</organism>
<evidence type="ECO:0000256" key="4">
    <source>
        <dbReference type="ARBA" id="ARBA00023136"/>
    </source>
</evidence>
<accession>A0A239PKX5</accession>
<evidence type="ECO:0000256" key="2">
    <source>
        <dbReference type="ARBA" id="ARBA00022692"/>
    </source>
</evidence>
<evidence type="ECO:0000256" key="1">
    <source>
        <dbReference type="ARBA" id="ARBA00022475"/>
    </source>
</evidence>
<sequence>MSEAQRGARRLSPGAKFAVDMGPLLVFLVGFFLGERIVSLAGRLAGQSWCLREGAEMYLAVALFMPAFAAAFAYSWWKERRAAPMMILSAVVIGVLGGLTLVLHDKTFFYMKPTLVYLLFAALLAAGLAAGRNFLKTLFDGALHMNDGAWRVLTKRYAAFFVVLAAANEIAWRWLIRDCAIDEAAAAGAGSWAWLLKDCAAPAAAKCAGEAAWVNLKVFGFTAANIVFAAAHAPFFARHMKEAEDAGR</sequence>
<keyword evidence="7" id="KW-1185">Reference proteome</keyword>
<comment type="function">
    <text evidence="5">Plays a role in cell envelope biogenesis, maintenance of cell envelope integrity and membrane homeostasis.</text>
</comment>
<dbReference type="RefSeq" id="WP_089410950.1">
    <property type="nucleotide sequence ID" value="NZ_FZQA01000001.1"/>
</dbReference>
<protein>
    <recommendedName>
        <fullName evidence="5">Inner membrane-spanning protein YciB</fullName>
    </recommendedName>
</protein>
<dbReference type="Pfam" id="PF04279">
    <property type="entry name" value="IspA"/>
    <property type="match status" value="1"/>
</dbReference>
<keyword evidence="1 5" id="KW-1003">Cell membrane</keyword>
<dbReference type="InterPro" id="IPR006008">
    <property type="entry name" value="YciB"/>
</dbReference>
<keyword evidence="3 5" id="KW-1133">Transmembrane helix</keyword>
<proteinExistence type="inferred from homology"/>
<dbReference type="EMBL" id="FZQA01000001">
    <property type="protein sequence ID" value="SNT67959.1"/>
    <property type="molecule type" value="Genomic_DNA"/>
</dbReference>
<evidence type="ECO:0000313" key="7">
    <source>
        <dbReference type="Proteomes" id="UP000198346"/>
    </source>
</evidence>
<evidence type="ECO:0000256" key="5">
    <source>
        <dbReference type="HAMAP-Rule" id="MF_00189"/>
    </source>
</evidence>
<comment type="similarity">
    <text evidence="5">Belongs to the YciB family.</text>
</comment>
<dbReference type="HAMAP" id="MF_00189">
    <property type="entry name" value="YciB"/>
    <property type="match status" value="1"/>
</dbReference>
<dbReference type="GO" id="GO:0005886">
    <property type="term" value="C:plasma membrane"/>
    <property type="evidence" value="ECO:0007669"/>
    <property type="project" value="UniProtKB-SubCell"/>
</dbReference>
<keyword evidence="2 5" id="KW-0812">Transmembrane</keyword>
<dbReference type="Proteomes" id="UP000198346">
    <property type="component" value="Unassembled WGS sequence"/>
</dbReference>
<dbReference type="PANTHER" id="PTHR36917:SF1">
    <property type="entry name" value="INNER MEMBRANE-SPANNING PROTEIN YCIB"/>
    <property type="match status" value="1"/>
</dbReference>
<evidence type="ECO:0000313" key="6">
    <source>
        <dbReference type="EMBL" id="SNT67959.1"/>
    </source>
</evidence>
<reference evidence="6 7" key="1">
    <citation type="submission" date="2017-07" db="EMBL/GenBank/DDBJ databases">
        <authorList>
            <person name="Sun Z.S."/>
            <person name="Albrecht U."/>
            <person name="Echele G."/>
            <person name="Lee C.C."/>
        </authorList>
    </citation>
    <scope>NUCLEOTIDE SEQUENCE [LARGE SCALE GENOMIC DNA]</scope>
    <source>
        <strain evidence="6 7">CGMCC 1.12710</strain>
    </source>
</reference>
<evidence type="ECO:0000256" key="3">
    <source>
        <dbReference type="ARBA" id="ARBA00022989"/>
    </source>
</evidence>